<dbReference type="PANTHER" id="PTHR44688:SF16">
    <property type="entry name" value="DNA-BINDING TRANSCRIPTIONAL ACTIVATOR DEVR_DOSR"/>
    <property type="match status" value="1"/>
</dbReference>
<gene>
    <name evidence="6" type="ORF">NOF55_01745</name>
</gene>
<keyword evidence="1" id="KW-0805">Transcription regulation</keyword>
<dbReference type="CDD" id="cd06170">
    <property type="entry name" value="LuxR_C_like"/>
    <property type="match status" value="1"/>
</dbReference>
<accession>A0AAE3MVV1</accession>
<dbReference type="SUPFAM" id="SSF46894">
    <property type="entry name" value="C-terminal effector domain of the bipartite response regulators"/>
    <property type="match status" value="1"/>
</dbReference>
<dbReference type="Pfam" id="PF07302">
    <property type="entry name" value="AroM"/>
    <property type="match status" value="1"/>
</dbReference>
<dbReference type="InterPro" id="IPR000792">
    <property type="entry name" value="Tscrpt_reg_LuxR_C"/>
</dbReference>
<proteinExistence type="predicted"/>
<evidence type="ECO:0000313" key="7">
    <source>
        <dbReference type="Proteomes" id="UP001208771"/>
    </source>
</evidence>
<keyword evidence="2" id="KW-0238">DNA-binding</keyword>
<reference evidence="6" key="1">
    <citation type="submission" date="2022-07" db="EMBL/GenBank/DDBJ databases">
        <title>Ectorhizobium quercum gen.nov., sp. nov.</title>
        <authorList>
            <person name="Ma T."/>
            <person name="Li Y."/>
        </authorList>
    </citation>
    <scope>NUCLEOTIDE SEQUENCE</scope>
    <source>
        <strain evidence="6">BDR2-2</strain>
    </source>
</reference>
<feature type="region of interest" description="Disordered" evidence="4">
    <location>
        <begin position="1"/>
        <end position="23"/>
    </location>
</feature>
<evidence type="ECO:0000256" key="2">
    <source>
        <dbReference type="ARBA" id="ARBA00023125"/>
    </source>
</evidence>
<dbReference type="AlphaFoldDB" id="A0AAE3MVV1"/>
<dbReference type="EMBL" id="JANFPI010000001">
    <property type="protein sequence ID" value="MCX8995824.1"/>
    <property type="molecule type" value="Genomic_DNA"/>
</dbReference>
<dbReference type="PROSITE" id="PS50043">
    <property type="entry name" value="HTH_LUXR_2"/>
    <property type="match status" value="1"/>
</dbReference>
<organism evidence="6 7">
    <name type="scientific">Ectorhizobium quercum</name>
    <dbReference type="NCBI Taxonomy" id="2965071"/>
    <lineage>
        <taxon>Bacteria</taxon>
        <taxon>Pseudomonadati</taxon>
        <taxon>Pseudomonadota</taxon>
        <taxon>Alphaproteobacteria</taxon>
        <taxon>Hyphomicrobiales</taxon>
        <taxon>Rhizobiaceae</taxon>
        <taxon>Ectorhizobium</taxon>
    </lineage>
</organism>
<protein>
    <submittedName>
        <fullName evidence="6">AroM family protein</fullName>
    </submittedName>
</protein>
<dbReference type="PRINTS" id="PR00038">
    <property type="entry name" value="HTHLUXR"/>
</dbReference>
<name>A0AAE3MVV1_9HYPH</name>
<dbReference type="RefSeq" id="WP_306409592.1">
    <property type="nucleotide sequence ID" value="NZ_JANFPI010000001.1"/>
</dbReference>
<dbReference type="GO" id="GO:0006355">
    <property type="term" value="P:regulation of DNA-templated transcription"/>
    <property type="evidence" value="ECO:0007669"/>
    <property type="project" value="InterPro"/>
</dbReference>
<dbReference type="Proteomes" id="UP001208771">
    <property type="component" value="Unassembled WGS sequence"/>
</dbReference>
<sequence length="322" mass="34766">MTGETVRESSGPDDAAQATPDRPHRVMFVSVGQSPRRDLIDEMLKNLDVPIEALEIGALDGLSAQHIDALRVRPGETSIISRLADGSDIVLSKPRIGERMAEIVAAFSPKQYDLVVMLSTGLFRDFESTCPTVNAQRAIESAIISLAAHGAVVGLIQPLEQQIHELDIPALSPYRVLAAYGREGDRSLLARALMDLSGSEIIVLNSVSFTEADRETVARASGKPVVLARRIVASAIRLLLHDTRPVALPGISSEFMEKLARLTPRERQVMSLVAEGLSNKAIARQLGISPKTVEIHRSNLMGKMEVSSSSALIRLVIGAGWS</sequence>
<evidence type="ECO:0000256" key="3">
    <source>
        <dbReference type="ARBA" id="ARBA00023163"/>
    </source>
</evidence>
<keyword evidence="3" id="KW-0804">Transcription</keyword>
<keyword evidence="7" id="KW-1185">Reference proteome</keyword>
<dbReference type="PROSITE" id="PS00622">
    <property type="entry name" value="HTH_LUXR_1"/>
    <property type="match status" value="1"/>
</dbReference>
<dbReference type="Gene3D" id="1.10.10.10">
    <property type="entry name" value="Winged helix-like DNA-binding domain superfamily/Winged helix DNA-binding domain"/>
    <property type="match status" value="1"/>
</dbReference>
<evidence type="ECO:0000259" key="5">
    <source>
        <dbReference type="PROSITE" id="PS50043"/>
    </source>
</evidence>
<dbReference type="GO" id="GO:0003677">
    <property type="term" value="F:DNA binding"/>
    <property type="evidence" value="ECO:0007669"/>
    <property type="project" value="UniProtKB-KW"/>
</dbReference>
<dbReference type="PANTHER" id="PTHR44688">
    <property type="entry name" value="DNA-BINDING TRANSCRIPTIONAL ACTIVATOR DEVR_DOSR"/>
    <property type="match status" value="1"/>
</dbReference>
<evidence type="ECO:0000256" key="4">
    <source>
        <dbReference type="SAM" id="MobiDB-lite"/>
    </source>
</evidence>
<dbReference type="Pfam" id="PF00196">
    <property type="entry name" value="GerE"/>
    <property type="match status" value="1"/>
</dbReference>
<evidence type="ECO:0000256" key="1">
    <source>
        <dbReference type="ARBA" id="ARBA00023015"/>
    </source>
</evidence>
<dbReference type="InterPro" id="IPR016032">
    <property type="entry name" value="Sig_transdc_resp-reg_C-effctor"/>
</dbReference>
<dbReference type="InterPro" id="IPR036388">
    <property type="entry name" value="WH-like_DNA-bd_sf"/>
</dbReference>
<dbReference type="InterPro" id="IPR010843">
    <property type="entry name" value="Uncharacterised_AroM"/>
</dbReference>
<comment type="caution">
    <text evidence="6">The sequence shown here is derived from an EMBL/GenBank/DDBJ whole genome shotgun (WGS) entry which is preliminary data.</text>
</comment>
<evidence type="ECO:0000313" key="6">
    <source>
        <dbReference type="EMBL" id="MCX8995824.1"/>
    </source>
</evidence>
<dbReference type="SMART" id="SM00421">
    <property type="entry name" value="HTH_LUXR"/>
    <property type="match status" value="1"/>
</dbReference>
<feature type="domain" description="HTH luxR-type" evidence="5">
    <location>
        <begin position="255"/>
        <end position="320"/>
    </location>
</feature>